<dbReference type="InterPro" id="IPR057612">
    <property type="entry name" value="Ig_PIFI"/>
</dbReference>
<dbReference type="GO" id="GO:0010478">
    <property type="term" value="P:chlororespiration"/>
    <property type="evidence" value="ECO:0007669"/>
    <property type="project" value="TreeGrafter"/>
</dbReference>
<reference evidence="3 4" key="1">
    <citation type="journal article" date="2017" name="Nature">
        <title>The Apostasia genome and the evolution of orchids.</title>
        <authorList>
            <person name="Zhang G.Q."/>
            <person name="Liu K.W."/>
            <person name="Li Z."/>
            <person name="Lohaus R."/>
            <person name="Hsiao Y.Y."/>
            <person name="Niu S.C."/>
            <person name="Wang J.Y."/>
            <person name="Lin Y.C."/>
            <person name="Xu Q."/>
            <person name="Chen L.J."/>
            <person name="Yoshida K."/>
            <person name="Fujiwara S."/>
            <person name="Wang Z.W."/>
            <person name="Zhang Y.Q."/>
            <person name="Mitsuda N."/>
            <person name="Wang M."/>
            <person name="Liu G.H."/>
            <person name="Pecoraro L."/>
            <person name="Huang H.X."/>
            <person name="Xiao X.J."/>
            <person name="Lin M."/>
            <person name="Wu X.Y."/>
            <person name="Wu W.L."/>
            <person name="Chen Y.Y."/>
            <person name="Chang S.B."/>
            <person name="Sakamoto S."/>
            <person name="Ohme-Takagi M."/>
            <person name="Yagi M."/>
            <person name="Zeng S.J."/>
            <person name="Shen C.Y."/>
            <person name="Yeh C.M."/>
            <person name="Luo Y.B."/>
            <person name="Tsai W.C."/>
            <person name="Van de Peer Y."/>
            <person name="Liu Z.J."/>
        </authorList>
    </citation>
    <scope>NUCLEOTIDE SEQUENCE [LARGE SCALE GENOMIC DNA]</scope>
    <source>
        <strain evidence="4">cv. Shenzhen</strain>
        <tissue evidence="3">Stem</tissue>
    </source>
</reference>
<evidence type="ECO:0000256" key="1">
    <source>
        <dbReference type="ARBA" id="ARBA00004470"/>
    </source>
</evidence>
<name>A0A2H9ZU01_9ASPA</name>
<evidence type="ECO:0000259" key="2">
    <source>
        <dbReference type="Pfam" id="PF25419"/>
    </source>
</evidence>
<dbReference type="STRING" id="1088818.A0A2H9ZU01"/>
<organism evidence="3 4">
    <name type="scientific">Apostasia shenzhenica</name>
    <dbReference type="NCBI Taxonomy" id="1088818"/>
    <lineage>
        <taxon>Eukaryota</taxon>
        <taxon>Viridiplantae</taxon>
        <taxon>Streptophyta</taxon>
        <taxon>Embryophyta</taxon>
        <taxon>Tracheophyta</taxon>
        <taxon>Spermatophyta</taxon>
        <taxon>Magnoliopsida</taxon>
        <taxon>Liliopsida</taxon>
        <taxon>Asparagales</taxon>
        <taxon>Orchidaceae</taxon>
        <taxon>Apostasioideae</taxon>
        <taxon>Apostasia</taxon>
    </lineage>
</organism>
<dbReference type="GO" id="GO:0009570">
    <property type="term" value="C:chloroplast stroma"/>
    <property type="evidence" value="ECO:0007669"/>
    <property type="project" value="UniProtKB-SubCell"/>
</dbReference>
<dbReference type="PANTHER" id="PTHR32429">
    <property type="match status" value="1"/>
</dbReference>
<sequence>MATTGGVSCANSVFMSYPYKSYHALHFLPIPKSAGPLHSSCVDISLNASSAASRFHQFRVNASYDNPYTKPYAGDFDGSVSFEKAGLLKSLYMRSPFKGICKVSAISTPRGEEIKECSLPSWTEFELGRAPVFWRTMNGFPPTSGESVTLFYNPAANNLTPNDEYGIAFIGGFNQPIMCGGDPRVMTKKERGEADLPIYKIKIQAPKHAVSLIFSFTNGVEWDGPYKLQFQVLKKWRNKPISFFNEGLAEELGKEGACNAAIFPDSHVTIESCEIVNLYFEGGDRCKLDLVPGCMDRSSPFYNPFANVDDGSCPLESDSEEE</sequence>
<proteinExistence type="predicted"/>
<dbReference type="PANTHER" id="PTHR32429:SF9">
    <property type="entry name" value="PROTEIN POST-ILLUMINATION CHLOROPHYLL FLUORESCENCE INCREASE, CHLOROPLASTIC"/>
    <property type="match status" value="1"/>
</dbReference>
<dbReference type="GO" id="GO:0009579">
    <property type="term" value="C:thylakoid"/>
    <property type="evidence" value="ECO:0007669"/>
    <property type="project" value="TreeGrafter"/>
</dbReference>
<dbReference type="OrthoDB" id="1900123at2759"/>
<gene>
    <name evidence="3" type="ORF">AXF42_Ash015660</name>
</gene>
<dbReference type="Proteomes" id="UP000236161">
    <property type="component" value="Unassembled WGS sequence"/>
</dbReference>
<dbReference type="InterPro" id="IPR044960">
    <property type="entry name" value="RCA-like"/>
</dbReference>
<dbReference type="Pfam" id="PF25419">
    <property type="entry name" value="Ig_PIFI"/>
    <property type="match status" value="1"/>
</dbReference>
<accession>A0A2H9ZU01</accession>
<comment type="subcellular location">
    <subcellularLocation>
        <location evidence="1">Plastid</location>
        <location evidence="1">Chloroplast stroma</location>
    </subcellularLocation>
</comment>
<protein>
    <recommendedName>
        <fullName evidence="2">PIFI-like Ig-like domain-containing protein</fullName>
    </recommendedName>
</protein>
<dbReference type="AlphaFoldDB" id="A0A2H9ZU01"/>
<feature type="domain" description="PIFI-like Ig-like" evidence="2">
    <location>
        <begin position="124"/>
        <end position="252"/>
    </location>
</feature>
<evidence type="ECO:0000313" key="4">
    <source>
        <dbReference type="Proteomes" id="UP000236161"/>
    </source>
</evidence>
<evidence type="ECO:0000313" key="3">
    <source>
        <dbReference type="EMBL" id="PKA46766.1"/>
    </source>
</evidence>
<dbReference type="EMBL" id="KZ453894">
    <property type="protein sequence ID" value="PKA46766.1"/>
    <property type="molecule type" value="Genomic_DNA"/>
</dbReference>
<keyword evidence="4" id="KW-1185">Reference proteome</keyword>